<protein>
    <submittedName>
        <fullName evidence="6">Uncharacterized protein</fullName>
    </submittedName>
</protein>
<dbReference type="GO" id="GO:0006388">
    <property type="term" value="P:tRNA splicing, via endonucleolytic cleavage and ligation"/>
    <property type="evidence" value="ECO:0007669"/>
    <property type="project" value="TreeGrafter"/>
</dbReference>
<dbReference type="Pfam" id="PF16575">
    <property type="entry name" value="CLP1_P"/>
    <property type="match status" value="1"/>
</dbReference>
<gene>
    <name evidence="6" type="ORF">PPRIM_AZ9-3.1.T0630099</name>
</gene>
<evidence type="ECO:0000259" key="5">
    <source>
        <dbReference type="Pfam" id="PF16575"/>
    </source>
</evidence>
<keyword evidence="2" id="KW-0067">ATP-binding</keyword>
<dbReference type="PANTHER" id="PTHR12755">
    <property type="entry name" value="CLEAVAGE/POLYADENYLATION FACTOR IA SUBUNIT CLP1P"/>
    <property type="match status" value="1"/>
</dbReference>
<evidence type="ECO:0000313" key="7">
    <source>
        <dbReference type="Proteomes" id="UP000688137"/>
    </source>
</evidence>
<organism evidence="6 7">
    <name type="scientific">Paramecium primaurelia</name>
    <dbReference type="NCBI Taxonomy" id="5886"/>
    <lineage>
        <taxon>Eukaryota</taxon>
        <taxon>Sar</taxon>
        <taxon>Alveolata</taxon>
        <taxon>Ciliophora</taxon>
        <taxon>Intramacronucleata</taxon>
        <taxon>Oligohymenophorea</taxon>
        <taxon>Peniculida</taxon>
        <taxon>Parameciidae</taxon>
        <taxon>Paramecium</taxon>
    </lineage>
</organism>
<keyword evidence="7" id="KW-1185">Reference proteome</keyword>
<reference evidence="6" key="1">
    <citation type="submission" date="2021-01" db="EMBL/GenBank/DDBJ databases">
        <authorList>
            <consortium name="Genoscope - CEA"/>
            <person name="William W."/>
        </authorList>
    </citation>
    <scope>NUCLEOTIDE SEQUENCE</scope>
</reference>
<dbReference type="InterPro" id="IPR045116">
    <property type="entry name" value="Clp1/Grc3"/>
</dbReference>
<dbReference type="PANTHER" id="PTHR12755:SF6">
    <property type="entry name" value="POLYRIBONUCLEOTIDE 5'-HYDROXYL-KINASE CLP1"/>
    <property type="match status" value="1"/>
</dbReference>
<evidence type="ECO:0000256" key="1">
    <source>
        <dbReference type="ARBA" id="ARBA00022741"/>
    </source>
</evidence>
<feature type="coiled-coil region" evidence="3">
    <location>
        <begin position="211"/>
        <end position="238"/>
    </location>
</feature>
<dbReference type="GO" id="GO:0051731">
    <property type="term" value="F:polynucleotide 5'-hydroxyl-kinase activity"/>
    <property type="evidence" value="ECO:0007669"/>
    <property type="project" value="InterPro"/>
</dbReference>
<evidence type="ECO:0000313" key="6">
    <source>
        <dbReference type="EMBL" id="CAD8080113.1"/>
    </source>
</evidence>
<name>A0A8S1MSR0_PARPR</name>
<dbReference type="Pfam" id="PF16573">
    <property type="entry name" value="CLP1_N"/>
    <property type="match status" value="1"/>
</dbReference>
<accession>A0A8S1MSR0</accession>
<dbReference type="InterPro" id="IPR032319">
    <property type="entry name" value="CLP1_P"/>
</dbReference>
<dbReference type="GO" id="GO:0005524">
    <property type="term" value="F:ATP binding"/>
    <property type="evidence" value="ECO:0007669"/>
    <property type="project" value="UniProtKB-KW"/>
</dbReference>
<dbReference type="Proteomes" id="UP000688137">
    <property type="component" value="Unassembled WGS sequence"/>
</dbReference>
<dbReference type="OMA" id="MVIVIDK"/>
<dbReference type="InterPro" id="IPR032324">
    <property type="entry name" value="Clp1_N"/>
</dbReference>
<keyword evidence="1" id="KW-0547">Nucleotide-binding</keyword>
<feature type="domain" description="Clp1 P-loop" evidence="5">
    <location>
        <begin position="119"/>
        <end position="220"/>
    </location>
</feature>
<dbReference type="GO" id="GO:0005634">
    <property type="term" value="C:nucleus"/>
    <property type="evidence" value="ECO:0007669"/>
    <property type="project" value="TreeGrafter"/>
</dbReference>
<comment type="caution">
    <text evidence="6">The sequence shown here is derived from an EMBL/GenBank/DDBJ whole genome shotgun (WGS) entry which is preliminary data.</text>
</comment>
<evidence type="ECO:0000256" key="3">
    <source>
        <dbReference type="SAM" id="Coils"/>
    </source>
</evidence>
<evidence type="ECO:0000256" key="2">
    <source>
        <dbReference type="ARBA" id="ARBA00022840"/>
    </source>
</evidence>
<proteinExistence type="predicted"/>
<feature type="domain" description="Clp1 N-terminal" evidence="4">
    <location>
        <begin position="5"/>
        <end position="102"/>
    </location>
</feature>
<dbReference type="EMBL" id="CAJJDM010000064">
    <property type="protein sequence ID" value="CAD8080113.1"/>
    <property type="molecule type" value="Genomic_DNA"/>
</dbReference>
<sequence length="441" mass="51883">MEIIELKEEEAYRISDPTDIVQVTLIEGAVEIFGQELLMKKLYEFPPHKPFSLFCWVPSKLKIKYKTKEDQPGYIFNEEELNYHKMMHDFLKINHVLESQRQMSFKLTDKIGPRLLVLGSHSCGKNTLCKTLINYSLVYGWKPIYVDIDPDNQQSEYPHSIRAEVQTCVKEQMQKNRVTYYFGYQYKDIVRDNSKRMLFDRLTEELSVQVDRKLQADLERAKEQKVQMLNQLGKVKDQKLCELIYMKSQEDKDEKEIYASGIFVNCPNFLGLHNQIIEQIKFLIEKLKITMVIVIDKPDIYRDLDKMQDIIVYKMEKLKGVVDSYNLKELESLNYTSFQSSQSIPENQLELYQMQVREDKQIMFEKTKSTNIVKLTIAVLHLKKTQLEESNSELNSKLILQAPLAFLAYVDNFDKDKGYLIQIPNDNCRQTLQNNVCIIGR</sequence>
<dbReference type="AlphaFoldDB" id="A0A8S1MSR0"/>
<evidence type="ECO:0000259" key="4">
    <source>
        <dbReference type="Pfam" id="PF16573"/>
    </source>
</evidence>
<keyword evidence="3" id="KW-0175">Coiled coil</keyword>